<dbReference type="InterPro" id="IPR036265">
    <property type="entry name" value="HIT-like_sf"/>
</dbReference>
<name>A0A1J1E7X6_9FLAO</name>
<evidence type="ECO:0000313" key="5">
    <source>
        <dbReference type="EMBL" id="BAV95438.1"/>
    </source>
</evidence>
<proteinExistence type="predicted"/>
<dbReference type="GO" id="GO:0009117">
    <property type="term" value="P:nucleotide metabolic process"/>
    <property type="evidence" value="ECO:0007669"/>
    <property type="project" value="TreeGrafter"/>
</dbReference>
<dbReference type="RefSeq" id="WP_096687221.1">
    <property type="nucleotide sequence ID" value="NZ_AP014564.1"/>
</dbReference>
<dbReference type="PANTHER" id="PTHR46648:SF1">
    <property type="entry name" value="ADENOSINE 5'-MONOPHOSPHORAMIDASE HNT1"/>
    <property type="match status" value="1"/>
</dbReference>
<dbReference type="OrthoDB" id="9784774at2"/>
<dbReference type="SUPFAM" id="SSF54197">
    <property type="entry name" value="HIT-like"/>
    <property type="match status" value="1"/>
</dbReference>
<evidence type="ECO:0000313" key="6">
    <source>
        <dbReference type="Proteomes" id="UP000243197"/>
    </source>
</evidence>
<dbReference type="GO" id="GO:0016787">
    <property type="term" value="F:hydrolase activity"/>
    <property type="evidence" value="ECO:0007669"/>
    <property type="project" value="UniProtKB-KW"/>
</dbReference>
<dbReference type="KEGG" id="ise:JBKA6_1425"/>
<evidence type="ECO:0000259" key="4">
    <source>
        <dbReference type="PROSITE" id="PS51084"/>
    </source>
</evidence>
<keyword evidence="5" id="KW-0378">Hydrolase</keyword>
<dbReference type="EMBL" id="AP014564">
    <property type="protein sequence ID" value="BAV95438.1"/>
    <property type="molecule type" value="Genomic_DNA"/>
</dbReference>
<dbReference type="Proteomes" id="UP000243197">
    <property type="component" value="Chromosome"/>
</dbReference>
<dbReference type="InterPro" id="IPR001310">
    <property type="entry name" value="Histidine_triad_HIT"/>
</dbReference>
<reference evidence="5 6" key="1">
    <citation type="submission" date="2014-03" db="EMBL/GenBank/DDBJ databases">
        <title>complete genome sequence of Flavobacteriaceae bacterium JBKA-6.</title>
        <authorList>
            <person name="Takano T."/>
            <person name="Nakamura Y."/>
            <person name="Takuma S."/>
            <person name="Yasuike M."/>
            <person name="Matsuyama T."/>
            <person name="Sakai T."/>
            <person name="Fujiwara A."/>
            <person name="Kimoto K."/>
            <person name="Fukuda Y."/>
            <person name="Kondo H."/>
            <person name="Hirono I."/>
            <person name="Nakayasu C."/>
        </authorList>
    </citation>
    <scope>NUCLEOTIDE SEQUENCE [LARGE SCALE GENOMIC DNA]</scope>
    <source>
        <strain evidence="5 6">JBKA-6</strain>
    </source>
</reference>
<gene>
    <name evidence="5" type="ORF">JBKA6_1425</name>
</gene>
<dbReference type="Pfam" id="PF01230">
    <property type="entry name" value="HIT"/>
    <property type="match status" value="1"/>
</dbReference>
<sequence>MASIFTRIIKGELNSFKIFEDDDYFAFLDAFPVTKGHTLVVPKKEVDYLFDLDDKTYIGLMLISKKIAVAMKKVIPCKKISIIVQGLEVPHAHVHLIPFNKQSDLNFSNKIPVTDIDFKKISEEISSNMPHAHVHLIPFNKQSDLNFSNKIPVTDIDFKKISEEISSNIK</sequence>
<evidence type="ECO:0000256" key="3">
    <source>
        <dbReference type="PROSITE-ProRule" id="PRU00464"/>
    </source>
</evidence>
<feature type="active site" description="Tele-AMP-histidine intermediate" evidence="1">
    <location>
        <position position="93"/>
    </location>
</feature>
<accession>A0A1J1E7X6</accession>
<evidence type="ECO:0000256" key="2">
    <source>
        <dbReference type="PIRSR" id="PIRSR601310-3"/>
    </source>
</evidence>
<dbReference type="Gene3D" id="3.30.428.10">
    <property type="entry name" value="HIT-like"/>
    <property type="match status" value="1"/>
</dbReference>
<protein>
    <submittedName>
        <fullName evidence="5">HIT family hydrolase</fullName>
    </submittedName>
</protein>
<feature type="domain" description="HIT" evidence="4">
    <location>
        <begin position="4"/>
        <end position="107"/>
    </location>
</feature>
<feature type="short sequence motif" description="Histidine triad motif" evidence="2 3">
    <location>
        <begin position="91"/>
        <end position="95"/>
    </location>
</feature>
<keyword evidence="6" id="KW-1185">Reference proteome</keyword>
<dbReference type="AlphaFoldDB" id="A0A1J1E7X6"/>
<dbReference type="PRINTS" id="PR00332">
    <property type="entry name" value="HISTRIAD"/>
</dbReference>
<dbReference type="PROSITE" id="PS51084">
    <property type="entry name" value="HIT_2"/>
    <property type="match status" value="1"/>
</dbReference>
<dbReference type="InterPro" id="IPR011146">
    <property type="entry name" value="HIT-like"/>
</dbReference>
<organism evidence="5 6">
    <name type="scientific">Ichthyobacterium seriolicida</name>
    <dbReference type="NCBI Taxonomy" id="242600"/>
    <lineage>
        <taxon>Bacteria</taxon>
        <taxon>Pseudomonadati</taxon>
        <taxon>Bacteroidota</taxon>
        <taxon>Flavobacteriia</taxon>
        <taxon>Flavobacteriales</taxon>
        <taxon>Ichthyobacteriaceae</taxon>
        <taxon>Ichthyobacterium</taxon>
    </lineage>
</organism>
<dbReference type="PANTHER" id="PTHR46648">
    <property type="entry name" value="HIT FAMILY PROTEIN 1"/>
    <property type="match status" value="1"/>
</dbReference>
<evidence type="ECO:0000256" key="1">
    <source>
        <dbReference type="PIRSR" id="PIRSR601310-1"/>
    </source>
</evidence>